<dbReference type="PROSITE" id="PS51257">
    <property type="entry name" value="PROKAR_LIPOPROTEIN"/>
    <property type="match status" value="1"/>
</dbReference>
<dbReference type="SUPFAM" id="SSF74653">
    <property type="entry name" value="TolA/TonB C-terminal domain"/>
    <property type="match status" value="1"/>
</dbReference>
<evidence type="ECO:0008006" key="4">
    <source>
        <dbReference type="Google" id="ProtNLM"/>
    </source>
</evidence>
<comment type="caution">
    <text evidence="2">The sequence shown here is derived from an EMBL/GenBank/DDBJ whole genome shotgun (WGS) entry which is preliminary data.</text>
</comment>
<evidence type="ECO:0000256" key="1">
    <source>
        <dbReference type="SAM" id="SignalP"/>
    </source>
</evidence>
<reference evidence="2 3" key="1">
    <citation type="submission" date="2013-09" db="EMBL/GenBank/DDBJ databases">
        <title>Genome sequencing of Arenimonas oryziterrae.</title>
        <authorList>
            <person name="Chen F."/>
            <person name="Wang G."/>
        </authorList>
    </citation>
    <scope>NUCLEOTIDE SEQUENCE [LARGE SCALE GENOMIC DNA]</scope>
    <source>
        <strain evidence="2 3">YC6267</strain>
    </source>
</reference>
<name>A0A091BGS9_9GAMM</name>
<protein>
    <recommendedName>
        <fullName evidence="4">TonB C-terminal domain-containing protein</fullName>
    </recommendedName>
</protein>
<dbReference type="AlphaFoldDB" id="A0A091BGS9"/>
<organism evidence="2 3">
    <name type="scientific">Arenimonas oryziterrae DSM 21050 = YC6267</name>
    <dbReference type="NCBI Taxonomy" id="1121015"/>
    <lineage>
        <taxon>Bacteria</taxon>
        <taxon>Pseudomonadati</taxon>
        <taxon>Pseudomonadota</taxon>
        <taxon>Gammaproteobacteria</taxon>
        <taxon>Lysobacterales</taxon>
        <taxon>Lysobacteraceae</taxon>
        <taxon>Arenimonas</taxon>
    </lineage>
</organism>
<dbReference type="STRING" id="1121015.GCA_000420545_00789"/>
<keyword evidence="1" id="KW-0732">Signal</keyword>
<dbReference type="OrthoDB" id="5976887at2"/>
<evidence type="ECO:0000313" key="3">
    <source>
        <dbReference type="Proteomes" id="UP000029385"/>
    </source>
</evidence>
<accession>A0A091BGS9</accession>
<sequence>MRPVARLTRTLLAGALAVACTLASAQVVVKRDVVNEGSIGTWWRFADGVVLSAPAYPKAQSDRGLDVCVNIGYMINRDGKVSDLMLLKSWTSGGALPEAELEPFVQAAGAAVTQWRFARKVDGPVPRPLYTSATMMFFGGKTGADAASVRTQCAITNLGDFIEKKRLEGETAQDKLEHFRWQRRLNGG</sequence>
<keyword evidence="3" id="KW-1185">Reference proteome</keyword>
<dbReference type="PATRIC" id="fig|1121015.4.peg.1463"/>
<feature type="chain" id="PRO_5001871558" description="TonB C-terminal domain-containing protein" evidence="1">
    <location>
        <begin position="26"/>
        <end position="188"/>
    </location>
</feature>
<proteinExistence type="predicted"/>
<dbReference type="RefSeq" id="WP_022968440.1">
    <property type="nucleotide sequence ID" value="NZ_ATVD01000001.1"/>
</dbReference>
<evidence type="ECO:0000313" key="2">
    <source>
        <dbReference type="EMBL" id="KFN43575.1"/>
    </source>
</evidence>
<gene>
    <name evidence="2" type="ORF">N789_09885</name>
</gene>
<dbReference type="Gene3D" id="3.30.1150.10">
    <property type="match status" value="1"/>
</dbReference>
<feature type="signal peptide" evidence="1">
    <location>
        <begin position="1"/>
        <end position="25"/>
    </location>
</feature>
<dbReference type="EMBL" id="AVCI01000005">
    <property type="protein sequence ID" value="KFN43575.1"/>
    <property type="molecule type" value="Genomic_DNA"/>
</dbReference>
<dbReference type="Proteomes" id="UP000029385">
    <property type="component" value="Unassembled WGS sequence"/>
</dbReference>